<dbReference type="AlphaFoldDB" id="A0A1D9G9W7"/>
<dbReference type="SUPFAM" id="SSF140869">
    <property type="entry name" value="GUN4-like"/>
    <property type="match status" value="1"/>
</dbReference>
<dbReference type="Proteomes" id="UP000176944">
    <property type="component" value="Chromosome"/>
</dbReference>
<dbReference type="Gene3D" id="1.25.40.620">
    <property type="match status" value="1"/>
</dbReference>
<dbReference type="SUPFAM" id="SSF52129">
    <property type="entry name" value="Caspase-like"/>
    <property type="match status" value="1"/>
</dbReference>
<dbReference type="GO" id="GO:0004197">
    <property type="term" value="F:cysteine-type endopeptidase activity"/>
    <property type="evidence" value="ECO:0007669"/>
    <property type="project" value="InterPro"/>
</dbReference>
<dbReference type="Gene3D" id="1.10.10.1770">
    <property type="entry name" value="Gun4-like"/>
    <property type="match status" value="1"/>
</dbReference>
<dbReference type="Pfam" id="PF05419">
    <property type="entry name" value="GUN4"/>
    <property type="match status" value="1"/>
</dbReference>
<gene>
    <name evidence="3" type="ORF">BJP36_35320</name>
</gene>
<dbReference type="InterPro" id="IPR037215">
    <property type="entry name" value="GUN4-like_sf"/>
</dbReference>
<accession>A0A1D9G9W7</accession>
<evidence type="ECO:0000313" key="4">
    <source>
        <dbReference type="Proteomes" id="UP000176944"/>
    </source>
</evidence>
<name>A0A1D9G9W7_MOOP1</name>
<dbReference type="PANTHER" id="PTHR34800">
    <property type="entry name" value="TETRAPYRROLE-BINDING PROTEIN, CHLOROPLASTIC"/>
    <property type="match status" value="1"/>
</dbReference>
<dbReference type="InterPro" id="IPR008629">
    <property type="entry name" value="GUN4-like"/>
</dbReference>
<evidence type="ECO:0000259" key="2">
    <source>
        <dbReference type="Pfam" id="PF05419"/>
    </source>
</evidence>
<dbReference type="GO" id="GO:0006508">
    <property type="term" value="P:proteolysis"/>
    <property type="evidence" value="ECO:0007669"/>
    <property type="project" value="InterPro"/>
</dbReference>
<feature type="domain" description="Peptidase C14 caspase" evidence="1">
    <location>
        <begin position="3"/>
        <end position="288"/>
    </location>
</feature>
<sequence>MAKKVALLIGVDQYAEGLTTHQAASHDVEAMQRVLQDKNLGDFNRVELLLNPNLETLKQAIHNLVDQCGVNDLALVFFSGKGIIHQDGKLYLTTIITTKDNLEGTALPASFLHQQFSRSDAQQQIVILECDYYSASASASADGWLTEPVSVNLKEELSAPGRAVLTSSTTTQTSFEQEPAHCSLYTQYLVEGIETGAADRDGAGLIYVRELHNYATEKVQTIKPEIEPALFLDNKGLDILLTILMNQDPNHDPDSEYRKIEAKYRKIVENYERYGKIPEIVQYTLTKKHKELGITVDLHQPDQLISDQGIDYSKLRDLLRAGKWKEADLETFALMVKAVGREEDNNLDPKSIKNFPCTDLHTIERLWLKYSSGQFGFSLQKEIWEKLGGKLDSDENNVDKLEFNRSVYVLSSYYNPNSISRSNYFPNLLAYQTKLYQQFGHRVGWRQRKGLHLRRRWKNYEDLTFSVIWAPVGHLPTLVGRDGMNLGVLSIWRMRVNLFSHLEECWL</sequence>
<dbReference type="CDD" id="cd16383">
    <property type="entry name" value="GUN4"/>
    <property type="match status" value="1"/>
</dbReference>
<dbReference type="EMBL" id="CP017708">
    <property type="protein sequence ID" value="AOY84418.1"/>
    <property type="molecule type" value="Genomic_DNA"/>
</dbReference>
<evidence type="ECO:0000259" key="1">
    <source>
        <dbReference type="Pfam" id="PF00656"/>
    </source>
</evidence>
<protein>
    <submittedName>
        <fullName evidence="3">GUN4 domain-containing protein</fullName>
    </submittedName>
</protein>
<organism evidence="3 4">
    <name type="scientific">Moorena producens (strain JHB)</name>
    <dbReference type="NCBI Taxonomy" id="1454205"/>
    <lineage>
        <taxon>Bacteria</taxon>
        <taxon>Bacillati</taxon>
        <taxon>Cyanobacteriota</taxon>
        <taxon>Cyanophyceae</taxon>
        <taxon>Coleofasciculales</taxon>
        <taxon>Coleofasciculaceae</taxon>
        <taxon>Moorena</taxon>
    </lineage>
</organism>
<evidence type="ECO:0000313" key="3">
    <source>
        <dbReference type="EMBL" id="AOY84418.1"/>
    </source>
</evidence>
<feature type="domain" description="GUN4-like" evidence="2">
    <location>
        <begin position="306"/>
        <end position="478"/>
    </location>
</feature>
<dbReference type="Gene3D" id="3.40.50.12660">
    <property type="match status" value="1"/>
</dbReference>
<dbReference type="Pfam" id="PF00656">
    <property type="entry name" value="Peptidase_C14"/>
    <property type="match status" value="1"/>
</dbReference>
<dbReference type="InterPro" id="IPR029030">
    <property type="entry name" value="Caspase-like_dom_sf"/>
</dbReference>
<dbReference type="InterPro" id="IPR011600">
    <property type="entry name" value="Pept_C14_caspase"/>
</dbReference>
<dbReference type="GO" id="GO:0046906">
    <property type="term" value="F:tetrapyrrole binding"/>
    <property type="evidence" value="ECO:0007669"/>
    <property type="project" value="TreeGrafter"/>
</dbReference>
<reference evidence="4" key="1">
    <citation type="submission" date="2016-10" db="EMBL/GenBank/DDBJ databases">
        <title>Comparative genomics uncovers the prolific and rare metabolic potential of the cyanobacterial genus Moorea.</title>
        <authorList>
            <person name="Leao T."/>
            <person name="Castelao G."/>
            <person name="Korobeynikov A."/>
            <person name="Monroe E.A."/>
            <person name="Podell S."/>
            <person name="Glukhov E."/>
            <person name="Allen E."/>
            <person name="Gerwick W.H."/>
            <person name="Gerwick L."/>
        </authorList>
    </citation>
    <scope>NUCLEOTIDE SEQUENCE [LARGE SCALE GENOMIC DNA]</scope>
    <source>
        <strain evidence="4">JHB</strain>
    </source>
</reference>
<dbReference type="PANTHER" id="PTHR34800:SF1">
    <property type="entry name" value="TETRAPYRROLE-BINDING PROTEIN, CHLOROPLASTIC"/>
    <property type="match status" value="1"/>
</dbReference>
<proteinExistence type="predicted"/>